<evidence type="ECO:0000259" key="4">
    <source>
        <dbReference type="PROSITE" id="PS50097"/>
    </source>
</evidence>
<keyword evidence="2" id="KW-0963">Cytoplasm</keyword>
<feature type="domain" description="BTB" evidence="4">
    <location>
        <begin position="97"/>
        <end position="128"/>
    </location>
</feature>
<dbReference type="InterPro" id="IPR038648">
    <property type="entry name" value="PHR_sf"/>
</dbReference>
<dbReference type="Gene3D" id="3.30.710.10">
    <property type="entry name" value="Potassium Channel Kv1.1, Chain A"/>
    <property type="match status" value="2"/>
</dbReference>
<accession>A0A1I8BB28</accession>
<dbReference type="Pfam" id="PF08005">
    <property type="entry name" value="PHR"/>
    <property type="match status" value="1"/>
</dbReference>
<name>A0A1I8BB28_MELHA</name>
<feature type="compositionally biased region" description="Polar residues" evidence="3">
    <location>
        <begin position="28"/>
        <end position="39"/>
    </location>
</feature>
<dbReference type="InterPro" id="IPR000210">
    <property type="entry name" value="BTB/POZ_dom"/>
</dbReference>
<dbReference type="WBParaSite" id="MhA1_Contig1801.frz3.gene2">
    <property type="protein sequence ID" value="MhA1_Contig1801.frz3.gene2"/>
    <property type="gene ID" value="MhA1_Contig1801.frz3.gene2"/>
</dbReference>
<proteinExistence type="predicted"/>
<dbReference type="InterPro" id="IPR011333">
    <property type="entry name" value="SKP1/BTB/POZ_sf"/>
</dbReference>
<feature type="compositionally biased region" description="Acidic residues" evidence="3">
    <location>
        <begin position="183"/>
        <end position="203"/>
    </location>
</feature>
<dbReference type="PANTHER" id="PTHR45774">
    <property type="entry name" value="BTB/POZ DOMAIN-CONTAINING"/>
    <property type="match status" value="1"/>
</dbReference>
<evidence type="ECO:0000256" key="1">
    <source>
        <dbReference type="ARBA" id="ARBA00004496"/>
    </source>
</evidence>
<dbReference type="SMR" id="A0A1I8BB28"/>
<evidence type="ECO:0000256" key="3">
    <source>
        <dbReference type="SAM" id="MobiDB-lite"/>
    </source>
</evidence>
<dbReference type="SMART" id="SM00225">
    <property type="entry name" value="BTB"/>
    <property type="match status" value="1"/>
</dbReference>
<feature type="region of interest" description="Disordered" evidence="3">
    <location>
        <begin position="183"/>
        <end position="216"/>
    </location>
</feature>
<dbReference type="InterPro" id="IPR012983">
    <property type="entry name" value="PHR"/>
</dbReference>
<dbReference type="PROSITE" id="PS50097">
    <property type="entry name" value="BTB"/>
    <property type="match status" value="1"/>
</dbReference>
<comment type="subcellular location">
    <subcellularLocation>
        <location evidence="1">Cytoplasm</location>
    </subcellularLocation>
</comment>
<evidence type="ECO:0000313" key="5">
    <source>
        <dbReference type="Proteomes" id="UP000095281"/>
    </source>
</evidence>
<dbReference type="SMART" id="SM00875">
    <property type="entry name" value="BACK"/>
    <property type="match status" value="1"/>
</dbReference>
<dbReference type="InterPro" id="IPR011705">
    <property type="entry name" value="BACK"/>
</dbReference>
<dbReference type="Pfam" id="PF07707">
    <property type="entry name" value="BACK"/>
    <property type="match status" value="1"/>
</dbReference>
<dbReference type="Pfam" id="PF00651">
    <property type="entry name" value="BTB"/>
    <property type="match status" value="2"/>
</dbReference>
<reference evidence="6" key="1">
    <citation type="submission" date="2016-11" db="UniProtKB">
        <authorList>
            <consortium name="WormBaseParasite"/>
        </authorList>
    </citation>
    <scope>IDENTIFICATION</scope>
</reference>
<dbReference type="Proteomes" id="UP000095281">
    <property type="component" value="Unplaced"/>
</dbReference>
<dbReference type="Gene3D" id="1.25.40.420">
    <property type="match status" value="1"/>
</dbReference>
<feature type="region of interest" description="Disordered" evidence="3">
    <location>
        <begin position="1"/>
        <end position="81"/>
    </location>
</feature>
<dbReference type="SUPFAM" id="SSF54695">
    <property type="entry name" value="POZ domain"/>
    <property type="match status" value="1"/>
</dbReference>
<dbReference type="AlphaFoldDB" id="A0A1I8BB28"/>
<evidence type="ECO:0000313" key="6">
    <source>
        <dbReference type="WBParaSite" id="MhA1_Contig1801.frz3.gene2"/>
    </source>
</evidence>
<organism evidence="5 6">
    <name type="scientific">Meloidogyne hapla</name>
    <name type="common">Root-knot nematode worm</name>
    <dbReference type="NCBI Taxonomy" id="6305"/>
    <lineage>
        <taxon>Eukaryota</taxon>
        <taxon>Metazoa</taxon>
        <taxon>Ecdysozoa</taxon>
        <taxon>Nematoda</taxon>
        <taxon>Chromadorea</taxon>
        <taxon>Rhabditida</taxon>
        <taxon>Tylenchina</taxon>
        <taxon>Tylenchomorpha</taxon>
        <taxon>Tylenchoidea</taxon>
        <taxon>Meloidogynidae</taxon>
        <taxon>Meloidogyninae</taxon>
        <taxon>Meloidogyne</taxon>
    </lineage>
</organism>
<keyword evidence="5" id="KW-1185">Reference proteome</keyword>
<sequence>MDLRPPDESGVGGGSSSGGAVRERDDGSLSSSAPSAFNGFQQFQQRQEEQMRRTTSGGAFPCEQQDSESADQLNKVSSQPDPLTRRLNAFRLQEIGCDVAFVVGEEMEQLRAHKLVLGASSPVFLAMFYGPLANDSSPASQRLMNPAVNIENSINNQQESTSSSAIIPNLQHNLAKTAHVVGAEEEEYEDEEYEDEEYEEEPDNLSNESSLTSSLEGEHHLRGVNDIKTFPNVGVGTTQNPGVDEGGNLVHRNVHSAEIPPSQPPHFHRQISHPFEGGSIVKRRLSISKPKNLGHKTVQSQGEHLQQLNFDENSLKMELAVKGFQMVRVPDCEPKAFAILIDFVYSDFDVNNLSRRNLLNEENVMNTLYAAKKYDIHPLVTECVRYCTARLTATNAVSLLAQARLLDENTLVEQCYQVIDQNTDIALHANAIADIDRDTLINVLGRNQLDPSSELVIFHAAKAWAEAECSRKHIQPTVENLRQCLGPAMQLIRFSLMDVNEFGQAASSSLLTYEEIAEVFLHLTVRPRPQCRFACQGFRANSRSKHVVQRFLSVSAKPRSRREYKVCFTVDRNVLINGLSVYGVFQSNSKVYDENPKTTWEYDVEIKLEAPVDSPSIYGSALKLLASNIVQLSGKFGDPNPLVAYFTEPVACLADVTYLATVHFKNETGVSTFQGKDGQDRVVVELPFDENVTFKFHSYRFGFDGGDGGRTEGQIPAIHFLMQWSDENPPKSFI</sequence>
<feature type="compositionally biased region" description="Polar residues" evidence="3">
    <location>
        <begin position="70"/>
        <end position="81"/>
    </location>
</feature>
<dbReference type="GO" id="GO:0005829">
    <property type="term" value="C:cytosol"/>
    <property type="evidence" value="ECO:0007669"/>
    <property type="project" value="TreeGrafter"/>
</dbReference>
<evidence type="ECO:0000256" key="2">
    <source>
        <dbReference type="ARBA" id="ARBA00022490"/>
    </source>
</evidence>
<dbReference type="GO" id="GO:0022008">
    <property type="term" value="P:neurogenesis"/>
    <property type="evidence" value="ECO:0007669"/>
    <property type="project" value="TreeGrafter"/>
</dbReference>
<dbReference type="Gene3D" id="2.60.120.820">
    <property type="entry name" value="PHR domain"/>
    <property type="match status" value="1"/>
</dbReference>
<feature type="compositionally biased region" description="Low complexity" evidence="3">
    <location>
        <begin position="204"/>
        <end position="215"/>
    </location>
</feature>
<protein>
    <submittedName>
        <fullName evidence="6">BTB domain-containing protein</fullName>
    </submittedName>
</protein>
<dbReference type="PANTHER" id="PTHR45774:SF3">
    <property type="entry name" value="BTB (POZ) DOMAIN-CONTAINING 2B-RELATED"/>
    <property type="match status" value="1"/>
</dbReference>